<sequence>MWVGVCVYNIHRYILNIYMTSGATVYAIPRDFLVFPIQSLYYTPPRVRPSHNSRRLLSRAQVLNTCNSAAADIACVFHMMSV</sequence>
<evidence type="ECO:0000313" key="2">
    <source>
        <dbReference type="Proteomes" id="UP000478052"/>
    </source>
</evidence>
<keyword evidence="2" id="KW-1185">Reference proteome</keyword>
<accession>A0A6G0ZKX4</accession>
<dbReference type="AlphaFoldDB" id="A0A6G0ZKX4"/>
<organism evidence="1 2">
    <name type="scientific">Aphis craccivora</name>
    <name type="common">Cowpea aphid</name>
    <dbReference type="NCBI Taxonomy" id="307492"/>
    <lineage>
        <taxon>Eukaryota</taxon>
        <taxon>Metazoa</taxon>
        <taxon>Ecdysozoa</taxon>
        <taxon>Arthropoda</taxon>
        <taxon>Hexapoda</taxon>
        <taxon>Insecta</taxon>
        <taxon>Pterygota</taxon>
        <taxon>Neoptera</taxon>
        <taxon>Paraneoptera</taxon>
        <taxon>Hemiptera</taxon>
        <taxon>Sternorrhyncha</taxon>
        <taxon>Aphidomorpha</taxon>
        <taxon>Aphidoidea</taxon>
        <taxon>Aphididae</taxon>
        <taxon>Aphidini</taxon>
        <taxon>Aphis</taxon>
        <taxon>Aphis</taxon>
    </lineage>
</organism>
<gene>
    <name evidence="1" type="ORF">FWK35_00003165</name>
</gene>
<evidence type="ECO:0000313" key="1">
    <source>
        <dbReference type="EMBL" id="KAF0771902.1"/>
    </source>
</evidence>
<name>A0A6G0ZKX4_APHCR</name>
<proteinExistence type="predicted"/>
<dbReference type="EMBL" id="VUJU01000236">
    <property type="protein sequence ID" value="KAF0771902.1"/>
    <property type="molecule type" value="Genomic_DNA"/>
</dbReference>
<reference evidence="1 2" key="1">
    <citation type="submission" date="2019-08" db="EMBL/GenBank/DDBJ databases">
        <title>Whole genome of Aphis craccivora.</title>
        <authorList>
            <person name="Voronova N.V."/>
            <person name="Shulinski R.S."/>
            <person name="Bandarenka Y.V."/>
            <person name="Zhorov D.G."/>
            <person name="Warner D."/>
        </authorList>
    </citation>
    <scope>NUCLEOTIDE SEQUENCE [LARGE SCALE GENOMIC DNA]</scope>
    <source>
        <strain evidence="1">180601</strain>
        <tissue evidence="1">Whole Body</tissue>
    </source>
</reference>
<comment type="caution">
    <text evidence="1">The sequence shown here is derived from an EMBL/GenBank/DDBJ whole genome shotgun (WGS) entry which is preliminary data.</text>
</comment>
<protein>
    <submittedName>
        <fullName evidence="1">Uncharacterized protein</fullName>
    </submittedName>
</protein>
<dbReference type="Proteomes" id="UP000478052">
    <property type="component" value="Unassembled WGS sequence"/>
</dbReference>